<feature type="transmembrane region" description="Helical" evidence="7">
    <location>
        <begin position="98"/>
        <end position="118"/>
    </location>
</feature>
<protein>
    <recommendedName>
        <fullName evidence="7">TRAP transporter small permease protein</fullName>
    </recommendedName>
</protein>
<feature type="domain" description="Tripartite ATP-independent periplasmic transporters DctQ component" evidence="8">
    <location>
        <begin position="26"/>
        <end position="160"/>
    </location>
</feature>
<gene>
    <name evidence="9" type="ORF">SAMN02745753_01323</name>
</gene>
<comment type="function">
    <text evidence="7">Part of the tripartite ATP-independent periplasmic (TRAP) transport system.</text>
</comment>
<dbReference type="AlphaFoldDB" id="A0A1M4YVZ7"/>
<keyword evidence="4 7" id="KW-0812">Transmembrane</keyword>
<dbReference type="STRING" id="1122206.SAMN02745753_01323"/>
<evidence type="ECO:0000313" key="9">
    <source>
        <dbReference type="EMBL" id="SHF09516.1"/>
    </source>
</evidence>
<dbReference type="RefSeq" id="WP_072838926.1">
    <property type="nucleotide sequence ID" value="NZ_FQVF01000005.1"/>
</dbReference>
<feature type="transmembrane region" description="Helical" evidence="7">
    <location>
        <begin position="138"/>
        <end position="163"/>
    </location>
</feature>
<sequence length="169" mass="18869">MKAIARIIERITHGMHLLGGFFLIAMMVVTLFDVFTRGLFTITDGAVDWTILGGIEMVKYSLLFTVLFILPHSVSRSQVIVDLFTERLSSKAKNRLEAVYILCFGLMGVGMSYGFYHLVEEAAMSYETTQDLLIPLTYFYAVACFATAMLAVSAVAYTSRLLFCEKAES</sequence>
<dbReference type="GO" id="GO:0005886">
    <property type="term" value="C:plasma membrane"/>
    <property type="evidence" value="ECO:0007669"/>
    <property type="project" value="UniProtKB-SubCell"/>
</dbReference>
<accession>A0A1M4YVZ7</accession>
<evidence type="ECO:0000259" key="8">
    <source>
        <dbReference type="Pfam" id="PF04290"/>
    </source>
</evidence>
<evidence type="ECO:0000256" key="5">
    <source>
        <dbReference type="ARBA" id="ARBA00022989"/>
    </source>
</evidence>
<evidence type="ECO:0000256" key="3">
    <source>
        <dbReference type="ARBA" id="ARBA00022475"/>
    </source>
</evidence>
<keyword evidence="7" id="KW-0997">Cell inner membrane</keyword>
<dbReference type="Proteomes" id="UP000184517">
    <property type="component" value="Unassembled WGS sequence"/>
</dbReference>
<name>A0A1M4YVZ7_9GAMM</name>
<comment type="subcellular location">
    <subcellularLocation>
        <location evidence="7">Cell inner membrane</location>
        <topology evidence="7">Multi-pass membrane protein</topology>
    </subcellularLocation>
    <subcellularLocation>
        <location evidence="1">Cell membrane</location>
        <topology evidence="1">Multi-pass membrane protein</topology>
    </subcellularLocation>
</comment>
<keyword evidence="6 7" id="KW-0472">Membrane</keyword>
<evidence type="ECO:0000256" key="1">
    <source>
        <dbReference type="ARBA" id="ARBA00004651"/>
    </source>
</evidence>
<evidence type="ECO:0000256" key="6">
    <source>
        <dbReference type="ARBA" id="ARBA00023136"/>
    </source>
</evidence>
<comment type="subunit">
    <text evidence="7">The complex comprises the extracytoplasmic solute receptor protein and the two transmembrane proteins.</text>
</comment>
<proteinExistence type="inferred from homology"/>
<evidence type="ECO:0000256" key="7">
    <source>
        <dbReference type="RuleBase" id="RU369079"/>
    </source>
</evidence>
<comment type="similarity">
    <text evidence="7">Belongs to the TRAP transporter small permease family.</text>
</comment>
<dbReference type="Pfam" id="PF04290">
    <property type="entry name" value="DctQ"/>
    <property type="match status" value="1"/>
</dbReference>
<feature type="transmembrane region" description="Helical" evidence="7">
    <location>
        <begin position="21"/>
        <end position="43"/>
    </location>
</feature>
<evidence type="ECO:0000256" key="4">
    <source>
        <dbReference type="ARBA" id="ARBA00022692"/>
    </source>
</evidence>
<dbReference type="OrthoDB" id="7363305at2"/>
<keyword evidence="2 7" id="KW-0813">Transport</keyword>
<evidence type="ECO:0000313" key="10">
    <source>
        <dbReference type="Proteomes" id="UP000184517"/>
    </source>
</evidence>
<evidence type="ECO:0000256" key="2">
    <source>
        <dbReference type="ARBA" id="ARBA00022448"/>
    </source>
</evidence>
<reference evidence="10" key="1">
    <citation type="submission" date="2016-11" db="EMBL/GenBank/DDBJ databases">
        <authorList>
            <person name="Varghese N."/>
            <person name="Submissions S."/>
        </authorList>
    </citation>
    <scope>NUCLEOTIDE SEQUENCE [LARGE SCALE GENOMIC DNA]</scope>
    <source>
        <strain evidence="10">DSM 16579</strain>
    </source>
</reference>
<keyword evidence="5 7" id="KW-1133">Transmembrane helix</keyword>
<keyword evidence="3" id="KW-1003">Cell membrane</keyword>
<dbReference type="InterPro" id="IPR055348">
    <property type="entry name" value="DctQ"/>
</dbReference>
<dbReference type="EMBL" id="FQVF01000005">
    <property type="protein sequence ID" value="SHF09516.1"/>
    <property type="molecule type" value="Genomic_DNA"/>
</dbReference>
<dbReference type="GO" id="GO:0022857">
    <property type="term" value="F:transmembrane transporter activity"/>
    <property type="evidence" value="ECO:0007669"/>
    <property type="project" value="UniProtKB-UniRule"/>
</dbReference>
<feature type="transmembrane region" description="Helical" evidence="7">
    <location>
        <begin position="49"/>
        <end position="70"/>
    </location>
</feature>
<organism evidence="9 10">
    <name type="scientific">Marinomonas polaris DSM 16579</name>
    <dbReference type="NCBI Taxonomy" id="1122206"/>
    <lineage>
        <taxon>Bacteria</taxon>
        <taxon>Pseudomonadati</taxon>
        <taxon>Pseudomonadota</taxon>
        <taxon>Gammaproteobacteria</taxon>
        <taxon>Oceanospirillales</taxon>
        <taxon>Oceanospirillaceae</taxon>
        <taxon>Marinomonas</taxon>
    </lineage>
</organism>
<keyword evidence="10" id="KW-1185">Reference proteome</keyword>